<dbReference type="SUPFAM" id="SSF81343">
    <property type="entry name" value="Fumarate reductase respiratory complex transmembrane subunits"/>
    <property type="match status" value="1"/>
</dbReference>
<evidence type="ECO:0000259" key="5">
    <source>
        <dbReference type="PROSITE" id="PS50125"/>
    </source>
</evidence>
<keyword evidence="8" id="KW-1185">Reference proteome</keyword>
<reference evidence="7 8" key="1">
    <citation type="submission" date="2018-05" db="EMBL/GenBank/DDBJ databases">
        <title>The draft genome of strain NS-104.</title>
        <authorList>
            <person name="Hang P."/>
            <person name="Jiang J."/>
        </authorList>
    </citation>
    <scope>NUCLEOTIDE SEQUENCE [LARGE SCALE GENOMIC DNA]</scope>
    <source>
        <strain evidence="7 8">NS-104</strain>
    </source>
</reference>
<evidence type="ECO:0000313" key="7">
    <source>
        <dbReference type="EMBL" id="PWE53978.1"/>
    </source>
</evidence>
<keyword evidence="3 4" id="KW-0472">Membrane</keyword>
<feature type="domain" description="Guanylate cyclase" evidence="5">
    <location>
        <begin position="360"/>
        <end position="492"/>
    </location>
</feature>
<comment type="subcellular location">
    <subcellularLocation>
        <location evidence="1">Cell membrane</location>
        <topology evidence="1">Multi-pass membrane protein</topology>
    </subcellularLocation>
</comment>
<accession>A0A2U2DKZ7</accession>
<evidence type="ECO:0000313" key="8">
    <source>
        <dbReference type="Proteomes" id="UP000245252"/>
    </source>
</evidence>
<evidence type="ECO:0000256" key="4">
    <source>
        <dbReference type="SAM" id="Phobius"/>
    </source>
</evidence>
<gene>
    <name evidence="7" type="ORF">DEM27_23530</name>
</gene>
<dbReference type="Pfam" id="PF00111">
    <property type="entry name" value="Fer2"/>
    <property type="match status" value="1"/>
</dbReference>
<dbReference type="InterPro" id="IPR029787">
    <property type="entry name" value="Nucleotide_cyclase"/>
</dbReference>
<dbReference type="PROSITE" id="PS51085">
    <property type="entry name" value="2FE2S_FER_2"/>
    <property type="match status" value="1"/>
</dbReference>
<keyword evidence="4" id="KW-0812">Transmembrane</keyword>
<keyword evidence="4" id="KW-1133">Transmembrane helix</keyword>
<feature type="domain" description="2Fe-2S ferredoxin-type" evidence="6">
    <location>
        <begin position="241"/>
        <end position="336"/>
    </location>
</feature>
<evidence type="ECO:0000256" key="1">
    <source>
        <dbReference type="ARBA" id="ARBA00004651"/>
    </source>
</evidence>
<feature type="transmembrane region" description="Helical" evidence="4">
    <location>
        <begin position="167"/>
        <end position="191"/>
    </location>
</feature>
<dbReference type="InterPro" id="IPR001041">
    <property type="entry name" value="2Fe-2S_ferredoxin-type"/>
</dbReference>
<dbReference type="InterPro" id="IPR012675">
    <property type="entry name" value="Beta-grasp_dom_sf"/>
</dbReference>
<dbReference type="AlphaFoldDB" id="A0A2U2DKZ7"/>
<evidence type="ECO:0000256" key="3">
    <source>
        <dbReference type="ARBA" id="ARBA00023136"/>
    </source>
</evidence>
<dbReference type="SUPFAM" id="SSF54292">
    <property type="entry name" value="2Fe-2S ferredoxin-like"/>
    <property type="match status" value="1"/>
</dbReference>
<proteinExistence type="predicted"/>
<dbReference type="GO" id="GO:0035556">
    <property type="term" value="P:intracellular signal transduction"/>
    <property type="evidence" value="ECO:0007669"/>
    <property type="project" value="InterPro"/>
</dbReference>
<dbReference type="SMART" id="SM00044">
    <property type="entry name" value="CYCc"/>
    <property type="match status" value="1"/>
</dbReference>
<dbReference type="Pfam" id="PF00211">
    <property type="entry name" value="Guanylate_cyc"/>
    <property type="match status" value="1"/>
</dbReference>
<dbReference type="Gene3D" id="3.10.20.30">
    <property type="match status" value="1"/>
</dbReference>
<dbReference type="CDD" id="cd00207">
    <property type="entry name" value="fer2"/>
    <property type="match status" value="1"/>
</dbReference>
<dbReference type="Gene3D" id="3.30.70.1230">
    <property type="entry name" value="Nucleotide cyclase"/>
    <property type="match status" value="1"/>
</dbReference>
<feature type="transmembrane region" description="Helical" evidence="4">
    <location>
        <begin position="86"/>
        <end position="109"/>
    </location>
</feature>
<evidence type="ECO:0000259" key="6">
    <source>
        <dbReference type="PROSITE" id="PS51085"/>
    </source>
</evidence>
<dbReference type="InterPro" id="IPR036010">
    <property type="entry name" value="2Fe-2S_ferredoxin-like_sf"/>
</dbReference>
<dbReference type="OrthoDB" id="341967at2"/>
<feature type="transmembrane region" description="Helical" evidence="4">
    <location>
        <begin position="134"/>
        <end position="155"/>
    </location>
</feature>
<name>A0A2U2DKZ7_9HYPH</name>
<dbReference type="PROSITE" id="PS50125">
    <property type="entry name" value="GUANYLATE_CYCLASE_2"/>
    <property type="match status" value="1"/>
</dbReference>
<dbReference type="PANTHER" id="PTHR43081:SF17">
    <property type="entry name" value="BLL5647 PROTEIN"/>
    <property type="match status" value="1"/>
</dbReference>
<dbReference type="Gene3D" id="1.20.1300.10">
    <property type="entry name" value="Fumarate reductase/succinate dehydrogenase, transmembrane subunit"/>
    <property type="match status" value="1"/>
</dbReference>
<dbReference type="PANTHER" id="PTHR43081">
    <property type="entry name" value="ADENYLATE CYCLASE, TERMINAL-DIFFERENTIATION SPECIFIC-RELATED"/>
    <property type="match status" value="1"/>
</dbReference>
<dbReference type="GO" id="GO:0051536">
    <property type="term" value="F:iron-sulfur cluster binding"/>
    <property type="evidence" value="ECO:0007669"/>
    <property type="project" value="InterPro"/>
</dbReference>
<evidence type="ECO:0000256" key="2">
    <source>
        <dbReference type="ARBA" id="ARBA00022475"/>
    </source>
</evidence>
<dbReference type="InterPro" id="IPR034804">
    <property type="entry name" value="SQR/QFR_C/D"/>
</dbReference>
<dbReference type="EMBL" id="QFBC01000013">
    <property type="protein sequence ID" value="PWE53978.1"/>
    <property type="molecule type" value="Genomic_DNA"/>
</dbReference>
<feature type="transmembrane region" description="Helical" evidence="4">
    <location>
        <begin position="211"/>
        <end position="232"/>
    </location>
</feature>
<organism evidence="7 8">
    <name type="scientific">Metarhizobium album</name>
    <dbReference type="NCBI Taxonomy" id="2182425"/>
    <lineage>
        <taxon>Bacteria</taxon>
        <taxon>Pseudomonadati</taxon>
        <taxon>Pseudomonadota</taxon>
        <taxon>Alphaproteobacteria</taxon>
        <taxon>Hyphomicrobiales</taxon>
        <taxon>Rhizobiaceae</taxon>
        <taxon>Metarhizobium</taxon>
    </lineage>
</organism>
<dbReference type="InterPro" id="IPR050697">
    <property type="entry name" value="Adenylyl/Guanylyl_Cyclase_3/4"/>
</dbReference>
<dbReference type="CDD" id="cd07302">
    <property type="entry name" value="CHD"/>
    <property type="match status" value="1"/>
</dbReference>
<dbReference type="Proteomes" id="UP000245252">
    <property type="component" value="Unassembled WGS sequence"/>
</dbReference>
<keyword evidence="2" id="KW-1003">Cell membrane</keyword>
<dbReference type="GO" id="GO:0006171">
    <property type="term" value="P:cAMP biosynthetic process"/>
    <property type="evidence" value="ECO:0007669"/>
    <property type="project" value="TreeGrafter"/>
</dbReference>
<sequence length="551" mass="60336">MTIDIRTLRLASGLILSAFLLMHLLNLSFGLISPAAMETMRPWLSAPWRSIPGTILLYGAVLCHFTLALIALYGRQTLRMPLRETLQQVFGFLIPLLMIPHVMGTRLLYALTSYEMTYFNVINTLWVEAPLMGLRQSVAIFVVWSHCCLGLYFWLRSKRSFRKYSTAFFTMVVLIPIIGWLGFMEAGKAIAASGVAGMQRPPPAGPMGETISTVLYGVYFAALGGTLAARGIRSLRGRYFRRIRIGYPGGRVSVVRAGFSVLEASRARGIPHPSVCGGRGRCSTCRVRILRGMEDQPPPTGRELTTLERIEAGPDVRLACQFRPTHDIEVAPILLVDELDKALPVRKSSAVSNVKEQEVVVLFCDLRGFTSFVERRLPFDTVFVLNRYFEIVGAAVEQAGGRMDKFVGDGAIALFGLNASPAAGALQAITAGLAISRGLKALNEAYADELGEPLRFVLSLHAGPAIVGNMGYGGAMQFTAVGDTINVASRLEELAKRLDAEMVVSNDLISKTPLDLSAFERKNLTVRGRTEPLEVWVVPRAADLEVKVELA</sequence>
<dbReference type="SUPFAM" id="SSF55073">
    <property type="entry name" value="Nucleotide cyclase"/>
    <property type="match status" value="1"/>
</dbReference>
<feature type="transmembrane region" description="Helical" evidence="4">
    <location>
        <begin position="54"/>
        <end position="74"/>
    </location>
</feature>
<dbReference type="InterPro" id="IPR001054">
    <property type="entry name" value="A/G_cyclase"/>
</dbReference>
<dbReference type="GO" id="GO:0004016">
    <property type="term" value="F:adenylate cyclase activity"/>
    <property type="evidence" value="ECO:0007669"/>
    <property type="project" value="UniProtKB-ARBA"/>
</dbReference>
<comment type="caution">
    <text evidence="7">The sequence shown here is derived from an EMBL/GenBank/DDBJ whole genome shotgun (WGS) entry which is preliminary data.</text>
</comment>
<dbReference type="GO" id="GO:0005886">
    <property type="term" value="C:plasma membrane"/>
    <property type="evidence" value="ECO:0007669"/>
    <property type="project" value="UniProtKB-SubCell"/>
</dbReference>
<protein>
    <submittedName>
        <fullName evidence="7">Adenylate/guanylate cyclase domain-containing protein</fullName>
    </submittedName>
</protein>